<accession>A0A1E1WW71</accession>
<comment type="function">
    <text evidence="6">Salivary chemokine-binding protein which binds to host chemokines.</text>
</comment>
<dbReference type="EMBL" id="GFAC01007950">
    <property type="protein sequence ID" value="JAT91238.1"/>
    <property type="molecule type" value="mRNA"/>
</dbReference>
<dbReference type="GO" id="GO:0005576">
    <property type="term" value="C:extracellular region"/>
    <property type="evidence" value="ECO:0007669"/>
    <property type="project" value="UniProtKB-SubCell"/>
</dbReference>
<evidence type="ECO:0000256" key="1">
    <source>
        <dbReference type="ARBA" id="ARBA00004613"/>
    </source>
</evidence>
<keyword evidence="4 6" id="KW-1015">Disulfide bond</keyword>
<evidence type="ECO:0000256" key="6">
    <source>
        <dbReference type="RuleBase" id="RU369006"/>
    </source>
</evidence>
<protein>
    <recommendedName>
        <fullName evidence="6">Evasin</fullName>
    </recommendedName>
</protein>
<dbReference type="Gene3D" id="2.30.130.100">
    <property type="match status" value="1"/>
</dbReference>
<dbReference type="AlphaFoldDB" id="A0A1E1WW71"/>
<keyword evidence="2 6" id="KW-0964">Secreted</keyword>
<organism evidence="7">
    <name type="scientific">Amblyomma aureolatum</name>
    <dbReference type="NCBI Taxonomy" id="187763"/>
    <lineage>
        <taxon>Eukaryota</taxon>
        <taxon>Metazoa</taxon>
        <taxon>Ecdysozoa</taxon>
        <taxon>Arthropoda</taxon>
        <taxon>Chelicerata</taxon>
        <taxon>Arachnida</taxon>
        <taxon>Acari</taxon>
        <taxon>Parasitiformes</taxon>
        <taxon>Ixodida</taxon>
        <taxon>Ixodoidea</taxon>
        <taxon>Ixodidae</taxon>
        <taxon>Amblyomminae</taxon>
        <taxon>Amblyomma</taxon>
    </lineage>
</organism>
<evidence type="ECO:0000256" key="4">
    <source>
        <dbReference type="ARBA" id="ARBA00023157"/>
    </source>
</evidence>
<evidence type="ECO:0000313" key="7">
    <source>
        <dbReference type="EMBL" id="JAT91238.1"/>
    </source>
</evidence>
<feature type="non-terminal residue" evidence="7">
    <location>
        <position position="1"/>
    </location>
</feature>
<evidence type="ECO:0000256" key="2">
    <source>
        <dbReference type="ARBA" id="ARBA00022525"/>
    </source>
</evidence>
<reference evidence="7" key="1">
    <citation type="journal article" date="2017" name="Front. Cell. Infect. Microbiol.">
        <title>The Distinct Transcriptional Response of the Midgut of Amblyomma sculptum and Amblyomma aureolatum Ticks to Rickettsia rickettsii Correlates to Their Differences in Susceptibility to Infection.</title>
        <authorList>
            <person name="Martins L.A."/>
            <person name="Galletti M.F.B.M."/>
            <person name="Ribeiro J.M."/>
            <person name="Fujita A."/>
            <person name="Costa F.B."/>
            <person name="Labruna M.B."/>
            <person name="Daffre S."/>
            <person name="Fogaca A.C."/>
        </authorList>
    </citation>
    <scope>NUCLEOTIDE SEQUENCE</scope>
</reference>
<name>A0A1E1WW71_9ACAR</name>
<dbReference type="GO" id="GO:0019957">
    <property type="term" value="F:C-C chemokine binding"/>
    <property type="evidence" value="ECO:0007669"/>
    <property type="project" value="InterPro"/>
</dbReference>
<evidence type="ECO:0000256" key="5">
    <source>
        <dbReference type="ARBA" id="ARBA00023180"/>
    </source>
</evidence>
<proteinExistence type="evidence at transcript level"/>
<dbReference type="Pfam" id="PF19429">
    <property type="entry name" value="EVA_Class_A"/>
    <property type="match status" value="1"/>
</dbReference>
<evidence type="ECO:0000256" key="3">
    <source>
        <dbReference type="ARBA" id="ARBA00022729"/>
    </source>
</evidence>
<keyword evidence="5 6" id="KW-0325">Glycoprotein</keyword>
<keyword evidence="3 6" id="KW-0732">Signal</keyword>
<dbReference type="InterPro" id="IPR045797">
    <property type="entry name" value="EVA_Class_A"/>
</dbReference>
<comment type="subcellular location">
    <subcellularLocation>
        <location evidence="1 6">Secreted</location>
    </subcellularLocation>
</comment>
<sequence>WVLTSGFVVAFARSERDALKSIPGCGDAETPAGSLADQPTHYAVRTDGEGCMLMVIGTWMTTVDHNRLRRHLRLERGPSGKVTLLAACEKTCKKNGTVKKLPDGAPCREVVGHLNEGRNHMNNGCFRGQCVSGKCVSDGKRISCYLPKNITDTRKIQANPNAE</sequence>